<name>A0ABV7G7K5_9GAMM</name>
<dbReference type="PROSITE" id="PS50404">
    <property type="entry name" value="GST_NTER"/>
    <property type="match status" value="1"/>
</dbReference>
<evidence type="ECO:0000259" key="1">
    <source>
        <dbReference type="PROSITE" id="PS50404"/>
    </source>
</evidence>
<dbReference type="InterPro" id="IPR036282">
    <property type="entry name" value="Glutathione-S-Trfase_C_sf"/>
</dbReference>
<dbReference type="Gene3D" id="1.20.1050.10">
    <property type="match status" value="1"/>
</dbReference>
<keyword evidence="3" id="KW-1185">Reference proteome</keyword>
<protein>
    <submittedName>
        <fullName evidence="2">Glutathione S-transferase</fullName>
    </submittedName>
</protein>
<dbReference type="Gene3D" id="3.40.30.10">
    <property type="entry name" value="Glutaredoxin"/>
    <property type="match status" value="1"/>
</dbReference>
<dbReference type="Proteomes" id="UP001595621">
    <property type="component" value="Unassembled WGS sequence"/>
</dbReference>
<dbReference type="CDD" id="cd03049">
    <property type="entry name" value="GST_N_3"/>
    <property type="match status" value="1"/>
</dbReference>
<dbReference type="RefSeq" id="WP_248935240.1">
    <property type="nucleotide sequence ID" value="NZ_JAKILF010000002.1"/>
</dbReference>
<dbReference type="InterPro" id="IPR050983">
    <property type="entry name" value="GST_Omega/HSP26"/>
</dbReference>
<dbReference type="SUPFAM" id="SSF47616">
    <property type="entry name" value="GST C-terminal domain-like"/>
    <property type="match status" value="1"/>
</dbReference>
<dbReference type="SUPFAM" id="SSF52833">
    <property type="entry name" value="Thioredoxin-like"/>
    <property type="match status" value="1"/>
</dbReference>
<dbReference type="InterPro" id="IPR004045">
    <property type="entry name" value="Glutathione_S-Trfase_N"/>
</dbReference>
<accession>A0ABV7G7K5</accession>
<sequence length="198" mass="22589">MKLYYSDASPYARMVRVMIELLQLTHIQLTSTNPFDNDEEFVEANPLGKVPCLMLADGSALYDSEVICRFLDVEYGQSQLFAPADGYWSRHCLFSMLKGMLDSAVALRQEQMRAEEGNSSPFWKGRFEQALLRGLRQIDHSGLLNGDEITAERIALVCLLDYLDFRHPSIEWRNLAPATALWLNHISKEPIFSETRPA</sequence>
<proteinExistence type="predicted"/>
<dbReference type="EMBL" id="JBHRTD010000006">
    <property type="protein sequence ID" value="MFC3137489.1"/>
    <property type="molecule type" value="Genomic_DNA"/>
</dbReference>
<dbReference type="PANTHER" id="PTHR43968">
    <property type="match status" value="1"/>
</dbReference>
<reference evidence="3" key="1">
    <citation type="journal article" date="2019" name="Int. J. Syst. Evol. Microbiol.">
        <title>The Global Catalogue of Microorganisms (GCM) 10K type strain sequencing project: providing services to taxonomists for standard genome sequencing and annotation.</title>
        <authorList>
            <consortium name="The Broad Institute Genomics Platform"/>
            <consortium name="The Broad Institute Genome Sequencing Center for Infectious Disease"/>
            <person name="Wu L."/>
            <person name="Ma J."/>
        </authorList>
    </citation>
    <scope>NUCLEOTIDE SEQUENCE [LARGE SCALE GENOMIC DNA]</scope>
    <source>
        <strain evidence="3">KCTC 52277</strain>
    </source>
</reference>
<comment type="caution">
    <text evidence="2">The sequence shown here is derived from an EMBL/GenBank/DDBJ whole genome shotgun (WGS) entry which is preliminary data.</text>
</comment>
<evidence type="ECO:0000313" key="3">
    <source>
        <dbReference type="Proteomes" id="UP001595621"/>
    </source>
</evidence>
<evidence type="ECO:0000313" key="2">
    <source>
        <dbReference type="EMBL" id="MFC3137489.1"/>
    </source>
</evidence>
<organism evidence="2 3">
    <name type="scientific">Shewanella submarina</name>
    <dbReference type="NCBI Taxonomy" id="2016376"/>
    <lineage>
        <taxon>Bacteria</taxon>
        <taxon>Pseudomonadati</taxon>
        <taxon>Pseudomonadota</taxon>
        <taxon>Gammaproteobacteria</taxon>
        <taxon>Alteromonadales</taxon>
        <taxon>Shewanellaceae</taxon>
        <taxon>Shewanella</taxon>
    </lineage>
</organism>
<dbReference type="PANTHER" id="PTHR43968:SF6">
    <property type="entry name" value="GLUTATHIONE S-TRANSFERASE OMEGA"/>
    <property type="match status" value="1"/>
</dbReference>
<feature type="domain" description="GST N-terminal" evidence="1">
    <location>
        <begin position="1"/>
        <end position="79"/>
    </location>
</feature>
<dbReference type="InterPro" id="IPR036249">
    <property type="entry name" value="Thioredoxin-like_sf"/>
</dbReference>
<dbReference type="Pfam" id="PF13409">
    <property type="entry name" value="GST_N_2"/>
    <property type="match status" value="1"/>
</dbReference>
<gene>
    <name evidence="2" type="ORF">ACFOE0_04715</name>
</gene>